<dbReference type="Proteomes" id="UP001172386">
    <property type="component" value="Unassembled WGS sequence"/>
</dbReference>
<keyword evidence="2" id="KW-1185">Reference proteome</keyword>
<proteinExistence type="predicted"/>
<organism evidence="1 2">
    <name type="scientific">Neophaeococcomyces mojaviensis</name>
    <dbReference type="NCBI Taxonomy" id="3383035"/>
    <lineage>
        <taxon>Eukaryota</taxon>
        <taxon>Fungi</taxon>
        <taxon>Dikarya</taxon>
        <taxon>Ascomycota</taxon>
        <taxon>Pezizomycotina</taxon>
        <taxon>Eurotiomycetes</taxon>
        <taxon>Chaetothyriomycetidae</taxon>
        <taxon>Chaetothyriales</taxon>
        <taxon>Chaetothyriales incertae sedis</taxon>
        <taxon>Neophaeococcomyces</taxon>
    </lineage>
</organism>
<dbReference type="EMBL" id="JAPDRQ010000021">
    <property type="protein sequence ID" value="KAJ9661645.1"/>
    <property type="molecule type" value="Genomic_DNA"/>
</dbReference>
<comment type="caution">
    <text evidence="1">The sequence shown here is derived from an EMBL/GenBank/DDBJ whole genome shotgun (WGS) entry which is preliminary data.</text>
</comment>
<protein>
    <submittedName>
        <fullName evidence="1">Uncharacterized protein</fullName>
    </submittedName>
</protein>
<evidence type="ECO:0000313" key="1">
    <source>
        <dbReference type="EMBL" id="KAJ9661645.1"/>
    </source>
</evidence>
<accession>A0ACC3AFW2</accession>
<evidence type="ECO:0000313" key="2">
    <source>
        <dbReference type="Proteomes" id="UP001172386"/>
    </source>
</evidence>
<gene>
    <name evidence="1" type="ORF">H2198_001821</name>
</gene>
<reference evidence="1" key="1">
    <citation type="submission" date="2022-10" db="EMBL/GenBank/DDBJ databases">
        <title>Culturing micro-colonial fungi from biological soil crusts in the Mojave desert and describing Neophaeococcomyces mojavensis, and introducing the new genera and species Taxawa tesnikishii.</title>
        <authorList>
            <person name="Kurbessoian T."/>
            <person name="Stajich J.E."/>
        </authorList>
    </citation>
    <scope>NUCLEOTIDE SEQUENCE</scope>
    <source>
        <strain evidence="1">JES_112</strain>
    </source>
</reference>
<sequence>MLETPEPCPLVGSIQEVSNHISGSISTIPSSHRPECKPHYSGLLASLEKKCTCHDEQCLRELEVVREQLSQILDSKPCEPLAKIDLGNGQLKALLDRIFDTLPVKGPIDQKPCGLSGEFHFFCPACFAKRNRFSDMRTHLRDDHGLDEKTLNDLFPQGITTKYIRCFGKFDIAQARDNRFVKNPHTTPRMRRTASANRTEAPDHAMSGTLSKRDGGSSRKRPRTSSRPTRNTSVVKISLDVTEEEQPIHRQSSPVAIPRSPDSNSSITGVGKQFLYDPFLSNAYPPTSLVDDNNGLSGGQLGTNILFSGNMQNLNDLRTLETQNIFSNPQDTMFPLGDPESANLPCWSVAADDFISSPEISSYVHVYPDPDPDPEHPDTPDKKVKTRKMKREIGL</sequence>
<name>A0ACC3AFW2_9EURO</name>